<dbReference type="PROSITE" id="PS51257">
    <property type="entry name" value="PROKAR_LIPOPROTEIN"/>
    <property type="match status" value="1"/>
</dbReference>
<protein>
    <submittedName>
        <fullName evidence="1">Metal-binding motif-containing protein</fullName>
    </submittedName>
</protein>
<sequence>MRRLLFVLPLLVLAGCKKTETQGAVNVVVTYSGFKPGCLRVQITDTASAKSVAKDFTSEIQGDPGVGKTMQIGMVPPADWGTSLAVRVGAFEKSCEGKEVVNNSGNVTVALNTVQTVTLSLQATDADKDGYVDVLAGGSDCKDDNEKINPGAEERCNDTDDNCDGVSDDVHFKLNQACEVSADCKGISRCDPTTQAQYCDTPAAQTVYPDADGDGYGQKDSTPRIVCGGIPTGYTAGQPSDCRDDLFSINPGTEDLCDGEDTNCDGNIDERFPTKGQSCTNLTNNCEGTQTCSANKQSLDCVTPTPPKWYLDEDGDGYGTGAAVESCGKPAGAYVPQGGDCDDGNPYTNPGATEICDGVDNTCDGIKETTAQCPGSGTPEWVSQTVEGGSNWLAASSWGTKTTGGIWVTGNNVRRARLTYPETTFTVTSSTNCGSQTVGGGSEWTAVWSDPSDGRAWLGTSGGYKAYQTQGATNCTFISDDDVDIFGLAGLRTGSGLTLYGATASSSSGDGAAFTWNGTGAPTYNIANNPLSEVFDVHAHSPGHVLVVGGVNGNPRARIFRLDPATGLWNPEAVQSPERLRGVWIVNDKVAFAVGDAGHVVRKTNGTQWLSAGRTPDNHSLTSVIAFGANSAYTTCTNGHIYRFDGSNWTRVHNGSGKLNDITGSGPDDIWAVGNNGRIVHWPAWP</sequence>
<dbReference type="Pfam" id="PF11617">
    <property type="entry name" value="Cu-binding_MopE"/>
    <property type="match status" value="3"/>
</dbReference>
<evidence type="ECO:0000313" key="1">
    <source>
        <dbReference type="EMBL" id="QSQ12746.1"/>
    </source>
</evidence>
<keyword evidence="2" id="KW-1185">Reference proteome</keyword>
<dbReference type="SUPFAM" id="SSF69322">
    <property type="entry name" value="Tricorn protease domain 2"/>
    <property type="match status" value="1"/>
</dbReference>
<evidence type="ECO:0000313" key="2">
    <source>
        <dbReference type="Proteomes" id="UP000663090"/>
    </source>
</evidence>
<accession>A0ABX7N206</accession>
<dbReference type="InterPro" id="IPR021655">
    <property type="entry name" value="Put_metal-bd"/>
</dbReference>
<dbReference type="EMBL" id="CP071091">
    <property type="protein sequence ID" value="QSQ12746.1"/>
    <property type="molecule type" value="Genomic_DNA"/>
</dbReference>
<name>A0ABX7N206_9BACT</name>
<dbReference type="Proteomes" id="UP000663090">
    <property type="component" value="Chromosome"/>
</dbReference>
<reference evidence="1 2" key="1">
    <citation type="submission" date="2021-02" db="EMBL/GenBank/DDBJ databases">
        <title>De Novo genome assembly of isolated myxobacteria.</title>
        <authorList>
            <person name="Stevens D.C."/>
        </authorList>
    </citation>
    <scope>NUCLEOTIDE SEQUENCE [LARGE SCALE GENOMIC DNA]</scope>
    <source>
        <strain evidence="1 2">SCHIC003</strain>
    </source>
</reference>
<gene>
    <name evidence="1" type="ORF">JY572_31015</name>
</gene>
<organism evidence="1 2">
    <name type="scientific">Myxococcus landrumensis</name>
    <dbReference type="NCBI Taxonomy" id="2813577"/>
    <lineage>
        <taxon>Bacteria</taxon>
        <taxon>Pseudomonadati</taxon>
        <taxon>Myxococcota</taxon>
        <taxon>Myxococcia</taxon>
        <taxon>Myxococcales</taxon>
        <taxon>Cystobacterineae</taxon>
        <taxon>Myxococcaceae</taxon>
        <taxon>Myxococcus</taxon>
    </lineage>
</organism>
<proteinExistence type="predicted"/>